<comment type="subcellular location">
    <subcellularLocation>
        <location evidence="1">Membrane</location>
        <topology evidence="1">Multi-pass membrane protein</topology>
    </subcellularLocation>
</comment>
<feature type="transmembrane region" description="Helical" evidence="5">
    <location>
        <begin position="304"/>
        <end position="324"/>
    </location>
</feature>
<accession>A0AAD5V9K7</accession>
<evidence type="ECO:0000256" key="3">
    <source>
        <dbReference type="ARBA" id="ARBA00022989"/>
    </source>
</evidence>
<evidence type="ECO:0000313" key="6">
    <source>
        <dbReference type="EMBL" id="KAJ3488523.1"/>
    </source>
</evidence>
<feature type="transmembrane region" description="Helical" evidence="5">
    <location>
        <begin position="431"/>
        <end position="452"/>
    </location>
</feature>
<dbReference type="InterPro" id="IPR040254">
    <property type="entry name" value="Ecm3-like"/>
</dbReference>
<feature type="transmembrane region" description="Helical" evidence="5">
    <location>
        <begin position="58"/>
        <end position="78"/>
    </location>
</feature>
<dbReference type="PANTHER" id="PTHR31274:SF1">
    <property type="entry name" value="AGL149CP"/>
    <property type="match status" value="1"/>
</dbReference>
<comment type="caution">
    <text evidence="6">The sequence shown here is derived from an EMBL/GenBank/DDBJ whole genome shotgun (WGS) entry which is preliminary data.</text>
</comment>
<keyword evidence="4 5" id="KW-0472">Membrane</keyword>
<keyword evidence="7" id="KW-1185">Reference proteome</keyword>
<evidence type="ECO:0000256" key="5">
    <source>
        <dbReference type="SAM" id="Phobius"/>
    </source>
</evidence>
<feature type="transmembrane region" description="Helical" evidence="5">
    <location>
        <begin position="389"/>
        <end position="411"/>
    </location>
</feature>
<feature type="transmembrane region" description="Helical" evidence="5">
    <location>
        <begin position="464"/>
        <end position="486"/>
    </location>
</feature>
<dbReference type="GO" id="GO:0055085">
    <property type="term" value="P:transmembrane transport"/>
    <property type="evidence" value="ECO:0007669"/>
    <property type="project" value="InterPro"/>
</dbReference>
<dbReference type="GO" id="GO:0016020">
    <property type="term" value="C:membrane"/>
    <property type="evidence" value="ECO:0007669"/>
    <property type="project" value="UniProtKB-SubCell"/>
</dbReference>
<gene>
    <name evidence="6" type="ORF">NLI96_g2780</name>
</gene>
<reference evidence="6" key="1">
    <citation type="submission" date="2022-07" db="EMBL/GenBank/DDBJ databases">
        <title>Genome Sequence of Physisporinus lineatus.</title>
        <authorList>
            <person name="Buettner E."/>
        </authorList>
    </citation>
    <scope>NUCLEOTIDE SEQUENCE</scope>
    <source>
        <strain evidence="6">VT162</strain>
    </source>
</reference>
<protein>
    <recommendedName>
        <fullName evidence="8">Auxin efflux carrier</fullName>
    </recommendedName>
</protein>
<name>A0AAD5V9K7_9APHY</name>
<dbReference type="PANTHER" id="PTHR31274">
    <property type="entry name" value="PROTEIN ECM3"/>
    <property type="match status" value="1"/>
</dbReference>
<feature type="transmembrane region" description="Helical" evidence="5">
    <location>
        <begin position="90"/>
        <end position="106"/>
    </location>
</feature>
<organism evidence="6 7">
    <name type="scientific">Meripilus lineatus</name>
    <dbReference type="NCBI Taxonomy" id="2056292"/>
    <lineage>
        <taxon>Eukaryota</taxon>
        <taxon>Fungi</taxon>
        <taxon>Dikarya</taxon>
        <taxon>Basidiomycota</taxon>
        <taxon>Agaricomycotina</taxon>
        <taxon>Agaricomycetes</taxon>
        <taxon>Polyporales</taxon>
        <taxon>Meripilaceae</taxon>
        <taxon>Meripilus</taxon>
    </lineage>
</organism>
<dbReference type="Pfam" id="PF03547">
    <property type="entry name" value="Mem_trans"/>
    <property type="match status" value="1"/>
</dbReference>
<evidence type="ECO:0000256" key="4">
    <source>
        <dbReference type="ARBA" id="ARBA00023136"/>
    </source>
</evidence>
<sequence length="487" mass="52698">MPLIKTFLSIFFGYILARKDLFPAAASRGASQVTMNLSLPALIFANIVPAFTPQNISALGPLFLLAFVYQGIGFLFGLIIRELFYVPRNFWQGLIIITGMSNWGNLPNAVVLSVTQQAPFDPATDPALGVSFVSIFIVSYHLVFWVCGAAHSLSWDYLPGIPQGQEAERRLPWYEKPIGRILCRYVLRREFPSSAKISVVTQCADTDPSPPQTEKVAGHSEQSQDLQAASFFHSTSEHGVDPDIQLARRTSRVSATSQFGRPLQPGSQNPVVPSVLQSAASSATQLPQHPAIIPSIVYRIFRPLSVIFTPVTCTLLVSLPIALIQPLKALFVDVSPIGGPDWKGPDGRPPLAFIIDTAQFVGDIAIPLALILLGASFARLKVPRPLSRLPILAMVAVALAKMLLLPVIGVFMVQAMVKKGLIDRGAKAEKFVAMFLSGTPAAVNQLIVSSIYAPDGNVDTLSAFLLVQYVFMFFSSSALTAVALLLS</sequence>
<evidence type="ECO:0000256" key="2">
    <source>
        <dbReference type="ARBA" id="ARBA00022692"/>
    </source>
</evidence>
<evidence type="ECO:0000256" key="1">
    <source>
        <dbReference type="ARBA" id="ARBA00004141"/>
    </source>
</evidence>
<evidence type="ECO:0000313" key="7">
    <source>
        <dbReference type="Proteomes" id="UP001212997"/>
    </source>
</evidence>
<dbReference type="AlphaFoldDB" id="A0AAD5V9K7"/>
<proteinExistence type="predicted"/>
<feature type="transmembrane region" description="Helical" evidence="5">
    <location>
        <begin position="126"/>
        <end position="147"/>
    </location>
</feature>
<keyword evidence="2 5" id="KW-0812">Transmembrane</keyword>
<evidence type="ECO:0008006" key="8">
    <source>
        <dbReference type="Google" id="ProtNLM"/>
    </source>
</evidence>
<keyword evidence="3 5" id="KW-1133">Transmembrane helix</keyword>
<dbReference type="Proteomes" id="UP001212997">
    <property type="component" value="Unassembled WGS sequence"/>
</dbReference>
<dbReference type="EMBL" id="JANAWD010000065">
    <property type="protein sequence ID" value="KAJ3488523.1"/>
    <property type="molecule type" value="Genomic_DNA"/>
</dbReference>
<dbReference type="InterPro" id="IPR004776">
    <property type="entry name" value="Mem_transp_PIN-like"/>
</dbReference>